<accession>A0A8J2L1Z1</accession>
<dbReference type="EMBL" id="CAJVCH010537791">
    <property type="protein sequence ID" value="CAG7825886.1"/>
    <property type="molecule type" value="Genomic_DNA"/>
</dbReference>
<dbReference type="InterPro" id="IPR011626">
    <property type="entry name" value="Alpha-macroglobulin_TED"/>
</dbReference>
<dbReference type="PANTHER" id="PTHR11412:SF172">
    <property type="entry name" value="LD23292P"/>
    <property type="match status" value="1"/>
</dbReference>
<dbReference type="Pfam" id="PF07678">
    <property type="entry name" value="TED_complement"/>
    <property type="match status" value="1"/>
</dbReference>
<dbReference type="OrthoDB" id="7371522at2759"/>
<organism evidence="2 3">
    <name type="scientific">Allacma fusca</name>
    <dbReference type="NCBI Taxonomy" id="39272"/>
    <lineage>
        <taxon>Eukaryota</taxon>
        <taxon>Metazoa</taxon>
        <taxon>Ecdysozoa</taxon>
        <taxon>Arthropoda</taxon>
        <taxon>Hexapoda</taxon>
        <taxon>Collembola</taxon>
        <taxon>Symphypleona</taxon>
        <taxon>Sminthuridae</taxon>
        <taxon>Allacma</taxon>
    </lineage>
</organism>
<sequence>QPDGVPQYRHTSVLLDLSNRAFLLQYMHINVTETPIIPYEYIRYYVYSSNLAEISVVGDVVGPAFPNMPVNATSLLNLPMDSAEQNMFNFAANFYTLWYMRLTNQKNRLMYRQAFHHLNVALQRQLSFQNEDGSF</sequence>
<feature type="non-terminal residue" evidence="2">
    <location>
        <position position="135"/>
    </location>
</feature>
<gene>
    <name evidence="2" type="ORF">AFUS01_LOCUS35968</name>
</gene>
<dbReference type="SMART" id="SM01419">
    <property type="entry name" value="Thiol-ester_cl"/>
    <property type="match status" value="1"/>
</dbReference>
<evidence type="ECO:0000313" key="2">
    <source>
        <dbReference type="EMBL" id="CAG7825886.1"/>
    </source>
</evidence>
<keyword evidence="3" id="KW-1185">Reference proteome</keyword>
<evidence type="ECO:0000259" key="1">
    <source>
        <dbReference type="Pfam" id="PF07678"/>
    </source>
</evidence>
<dbReference type="Proteomes" id="UP000708208">
    <property type="component" value="Unassembled WGS sequence"/>
</dbReference>
<feature type="domain" description="Alpha-macroglobulin-like TED" evidence="1">
    <location>
        <begin position="54"/>
        <end position="135"/>
    </location>
</feature>
<comment type="caution">
    <text evidence="2">The sequence shown here is derived from an EMBL/GenBank/DDBJ whole genome shotgun (WGS) entry which is preliminary data.</text>
</comment>
<dbReference type="GO" id="GO:0005615">
    <property type="term" value="C:extracellular space"/>
    <property type="evidence" value="ECO:0007669"/>
    <property type="project" value="InterPro"/>
</dbReference>
<dbReference type="InterPro" id="IPR050473">
    <property type="entry name" value="A2M/Complement_sys"/>
</dbReference>
<dbReference type="InterPro" id="IPR047565">
    <property type="entry name" value="Alpha-macroglob_thiol-ester_cl"/>
</dbReference>
<evidence type="ECO:0000313" key="3">
    <source>
        <dbReference type="Proteomes" id="UP000708208"/>
    </source>
</evidence>
<feature type="non-terminal residue" evidence="2">
    <location>
        <position position="1"/>
    </location>
</feature>
<protein>
    <recommendedName>
        <fullName evidence="1">Alpha-macroglobulin-like TED domain-containing protein</fullName>
    </recommendedName>
</protein>
<name>A0A8J2L1Z1_9HEXA</name>
<dbReference type="AlphaFoldDB" id="A0A8J2L1Z1"/>
<dbReference type="PANTHER" id="PTHR11412">
    <property type="entry name" value="MACROGLOBULIN / COMPLEMENT"/>
    <property type="match status" value="1"/>
</dbReference>
<proteinExistence type="predicted"/>
<reference evidence="2" key="1">
    <citation type="submission" date="2021-06" db="EMBL/GenBank/DDBJ databases">
        <authorList>
            <person name="Hodson N. C."/>
            <person name="Mongue J. A."/>
            <person name="Jaron S. K."/>
        </authorList>
    </citation>
    <scope>NUCLEOTIDE SEQUENCE</scope>
</reference>